<dbReference type="InterPro" id="IPR008278">
    <property type="entry name" value="4-PPantetheinyl_Trfase_dom"/>
</dbReference>
<dbReference type="Gene3D" id="3.90.470.20">
    <property type="entry name" value="4'-phosphopantetheinyl transferase domain"/>
    <property type="match status" value="1"/>
</dbReference>
<dbReference type="OrthoDB" id="9808281at2"/>
<evidence type="ECO:0000256" key="2">
    <source>
        <dbReference type="ARBA" id="ARBA00022679"/>
    </source>
</evidence>
<dbReference type="EMBL" id="CP035913">
    <property type="protein sequence ID" value="QBE65049.1"/>
    <property type="molecule type" value="Genomic_DNA"/>
</dbReference>
<protein>
    <submittedName>
        <fullName evidence="4">4'-phosphopantetheinyl transferase superfamily protein</fullName>
    </submittedName>
</protein>
<evidence type="ECO:0000313" key="5">
    <source>
        <dbReference type="Proteomes" id="UP000290637"/>
    </source>
</evidence>
<sequence length="197" mass="21025">MAAAHVWLARIDGLDEARFAEYRQWLSPGERERTFVREGRRRQFIAARALLRIAIGALLHVPARSVELGGAPGRAPWLAAPAVPMPGLSVSHSGPWVACALSADTALGLDIEMKDAARDIAALAEHAFDAATCARLAALPDGARIEAFYVEWSAQEARVKLGVAAEGCYALAHEELSVVVCSAVPLARPALLEVVDL</sequence>
<dbReference type="KEGG" id="plue:EWM63_20345"/>
<dbReference type="GO" id="GO:0005829">
    <property type="term" value="C:cytosol"/>
    <property type="evidence" value="ECO:0007669"/>
    <property type="project" value="TreeGrafter"/>
</dbReference>
<accession>A0A4P6L0N4</accession>
<reference evidence="4 5" key="1">
    <citation type="submission" date="2019-02" db="EMBL/GenBank/DDBJ databases">
        <title>Draft Genome Sequences of Six Type Strains of the Genus Massilia.</title>
        <authorList>
            <person name="Miess H."/>
            <person name="Frediansyhah A."/>
            <person name="Gross H."/>
        </authorList>
    </citation>
    <scope>NUCLEOTIDE SEQUENCE [LARGE SCALE GENOMIC DNA]</scope>
    <source>
        <strain evidence="4 5">DSM 17473</strain>
    </source>
</reference>
<evidence type="ECO:0000313" key="4">
    <source>
        <dbReference type="EMBL" id="QBE65049.1"/>
    </source>
</evidence>
<proteinExistence type="inferred from homology"/>
<name>A0A4P6L0N4_9BURK</name>
<organism evidence="4 5">
    <name type="scientific">Pseudoduganella lutea</name>
    <dbReference type="NCBI Taxonomy" id="321985"/>
    <lineage>
        <taxon>Bacteria</taxon>
        <taxon>Pseudomonadati</taxon>
        <taxon>Pseudomonadota</taxon>
        <taxon>Betaproteobacteria</taxon>
        <taxon>Burkholderiales</taxon>
        <taxon>Oxalobacteraceae</taxon>
        <taxon>Telluria group</taxon>
        <taxon>Pseudoduganella</taxon>
    </lineage>
</organism>
<dbReference type="SUPFAM" id="SSF56214">
    <property type="entry name" value="4'-phosphopantetheinyl transferase"/>
    <property type="match status" value="2"/>
</dbReference>
<dbReference type="PANTHER" id="PTHR12215:SF10">
    <property type="entry name" value="L-AMINOADIPATE-SEMIALDEHYDE DEHYDROGENASE-PHOSPHOPANTETHEINYL TRANSFERASE"/>
    <property type="match status" value="1"/>
</dbReference>
<dbReference type="GO" id="GO:0008897">
    <property type="term" value="F:holo-[acyl-carrier-protein] synthase activity"/>
    <property type="evidence" value="ECO:0007669"/>
    <property type="project" value="InterPro"/>
</dbReference>
<dbReference type="PANTHER" id="PTHR12215">
    <property type="entry name" value="PHOSPHOPANTETHEINE TRANSFERASE"/>
    <property type="match status" value="1"/>
</dbReference>
<feature type="domain" description="4'-phosphopantetheinyl transferase" evidence="3">
    <location>
        <begin position="107"/>
        <end position="160"/>
    </location>
</feature>
<dbReference type="InterPro" id="IPR050559">
    <property type="entry name" value="P-Pant_transferase_sf"/>
</dbReference>
<dbReference type="Pfam" id="PF01648">
    <property type="entry name" value="ACPS"/>
    <property type="match status" value="1"/>
</dbReference>
<comment type="similarity">
    <text evidence="1">Belongs to the P-Pant transferase superfamily. Gsp/Sfp/HetI/AcpT family.</text>
</comment>
<keyword evidence="5" id="KW-1185">Reference proteome</keyword>
<dbReference type="InterPro" id="IPR037143">
    <property type="entry name" value="4-PPantetheinyl_Trfase_dom_sf"/>
</dbReference>
<dbReference type="AlphaFoldDB" id="A0A4P6L0N4"/>
<evidence type="ECO:0000259" key="3">
    <source>
        <dbReference type="Pfam" id="PF01648"/>
    </source>
</evidence>
<dbReference type="GO" id="GO:0019878">
    <property type="term" value="P:lysine biosynthetic process via aminoadipic acid"/>
    <property type="evidence" value="ECO:0007669"/>
    <property type="project" value="TreeGrafter"/>
</dbReference>
<gene>
    <name evidence="4" type="ORF">EWM63_20345</name>
</gene>
<dbReference type="GO" id="GO:0000287">
    <property type="term" value="F:magnesium ion binding"/>
    <property type="evidence" value="ECO:0007669"/>
    <property type="project" value="InterPro"/>
</dbReference>
<dbReference type="Proteomes" id="UP000290637">
    <property type="component" value="Chromosome"/>
</dbReference>
<keyword evidence="2 4" id="KW-0808">Transferase</keyword>
<dbReference type="RefSeq" id="WP_130188163.1">
    <property type="nucleotide sequence ID" value="NZ_CP035913.1"/>
</dbReference>
<evidence type="ECO:0000256" key="1">
    <source>
        <dbReference type="ARBA" id="ARBA00010990"/>
    </source>
</evidence>